<evidence type="ECO:0000256" key="5">
    <source>
        <dbReference type="ARBA" id="ARBA00023163"/>
    </source>
</evidence>
<keyword evidence="3 8" id="KW-0238">DNA-binding</keyword>
<keyword evidence="5" id="KW-0804">Transcription</keyword>
<sequence length="518" mass="57183">MHHEEFEITTVPMESTTVLTTSSGSGSTRRDVRDLAREANFQAKLLMQENEAQEHHFKHESSADDTECSDQDQKMGMGDWTFSTEQEINDTMNSSNQSSSRKRRGNLPKQSVKILKRWLYEHRFNAYPTDAEKVTLSQEASLTVLQVCNWFINARRRILPEMIRRDGHDPLHYTISRRGKKLAGGMGPDPLTMSPASEVIVGATEEIIEEEEVIEDGVPHIITSLGQQYVQTPSGLVKVEEDVDFEDHIIYRSDDSNIEYEYTQSEEEMPQTEHAEWDGIIRYANEKDDEIPEEITEEEVIASDSNLTEFFTSHPNVVQLAQIQTSNNEARPTVTNSSVVPKIITTTPVPVGLQRLQVVNTTKSSAHSGTMATVISTGGHTGGTTATLGTVKLGGNHLPLQASLKAVPKKLTVVTSSGKATTVTATPLSESNAKTITATLLPSGGGSQIVTTVNNNNNTNSNNNNSQNTNPHTTAAVKVKGVIRDDKDQFKCLYLLVETAVAVRQREKEQDDVHVLGN</sequence>
<evidence type="ECO:0000256" key="9">
    <source>
        <dbReference type="SAM" id="MobiDB-lite"/>
    </source>
</evidence>
<feature type="region of interest" description="Disordered" evidence="9">
    <location>
        <begin position="1"/>
        <end position="31"/>
    </location>
</feature>
<dbReference type="SUPFAM" id="SSF46689">
    <property type="entry name" value="Homeodomain-like"/>
    <property type="match status" value="1"/>
</dbReference>
<evidence type="ECO:0000256" key="4">
    <source>
        <dbReference type="ARBA" id="ARBA00023155"/>
    </source>
</evidence>
<dbReference type="InterPro" id="IPR008422">
    <property type="entry name" value="KN_HD"/>
</dbReference>
<protein>
    <recommendedName>
        <fullName evidence="10">Homeobox domain-containing protein</fullName>
    </recommendedName>
</protein>
<name>A0AAG5D1F8_ANOAO</name>
<dbReference type="AlphaFoldDB" id="A0AAG5D1F8"/>
<dbReference type="Pfam" id="PF05920">
    <property type="entry name" value="Homeobox_KN"/>
    <property type="match status" value="1"/>
</dbReference>
<feature type="DNA-binding region" description="Homeobox" evidence="8">
    <location>
        <begin position="100"/>
        <end position="162"/>
    </location>
</feature>
<evidence type="ECO:0000256" key="2">
    <source>
        <dbReference type="ARBA" id="ARBA00023015"/>
    </source>
</evidence>
<organism evidence="11 12">
    <name type="scientific">Anopheles atroparvus</name>
    <name type="common">European mosquito</name>
    <dbReference type="NCBI Taxonomy" id="41427"/>
    <lineage>
        <taxon>Eukaryota</taxon>
        <taxon>Metazoa</taxon>
        <taxon>Ecdysozoa</taxon>
        <taxon>Arthropoda</taxon>
        <taxon>Hexapoda</taxon>
        <taxon>Insecta</taxon>
        <taxon>Pterygota</taxon>
        <taxon>Neoptera</taxon>
        <taxon>Endopterygota</taxon>
        <taxon>Diptera</taxon>
        <taxon>Nematocera</taxon>
        <taxon>Culicoidea</taxon>
        <taxon>Culicidae</taxon>
        <taxon>Anophelinae</taxon>
        <taxon>Anopheles</taxon>
    </lineage>
</organism>
<keyword evidence="4 8" id="KW-0371">Homeobox</keyword>
<keyword evidence="2" id="KW-0805">Transcription regulation</keyword>
<feature type="region of interest" description="Disordered" evidence="9">
    <location>
        <begin position="51"/>
        <end position="77"/>
    </location>
</feature>
<dbReference type="SMART" id="SM00389">
    <property type="entry name" value="HOX"/>
    <property type="match status" value="1"/>
</dbReference>
<dbReference type="GO" id="GO:0048646">
    <property type="term" value="P:anatomical structure formation involved in morphogenesis"/>
    <property type="evidence" value="ECO:0007669"/>
    <property type="project" value="UniProtKB-ARBA"/>
</dbReference>
<dbReference type="GO" id="GO:0001654">
    <property type="term" value="P:eye development"/>
    <property type="evidence" value="ECO:0007669"/>
    <property type="project" value="UniProtKB-ARBA"/>
</dbReference>
<dbReference type="PANTHER" id="PTHR11850">
    <property type="entry name" value="HOMEOBOX PROTEIN TRANSCRIPTION FACTORS"/>
    <property type="match status" value="1"/>
</dbReference>
<proteinExistence type="inferred from homology"/>
<evidence type="ECO:0000256" key="6">
    <source>
        <dbReference type="ARBA" id="ARBA00023242"/>
    </source>
</evidence>
<dbReference type="EnsemblMetazoa" id="ENSAATROPT004710">
    <property type="protein sequence ID" value="ENSAATROPP004513"/>
    <property type="gene ID" value="ENSAATROPG003750"/>
</dbReference>
<dbReference type="GO" id="GO:0009887">
    <property type="term" value="P:animal organ morphogenesis"/>
    <property type="evidence" value="ECO:0007669"/>
    <property type="project" value="UniProtKB-ARBA"/>
</dbReference>
<dbReference type="PROSITE" id="PS50071">
    <property type="entry name" value="HOMEOBOX_2"/>
    <property type="match status" value="1"/>
</dbReference>
<evidence type="ECO:0000256" key="1">
    <source>
        <dbReference type="ARBA" id="ARBA00004123"/>
    </source>
</evidence>
<dbReference type="GO" id="GO:0000987">
    <property type="term" value="F:cis-regulatory region sequence-specific DNA binding"/>
    <property type="evidence" value="ECO:0007669"/>
    <property type="project" value="UniProtKB-ARBA"/>
</dbReference>
<reference evidence="11" key="1">
    <citation type="submission" date="2024-04" db="UniProtKB">
        <authorList>
            <consortium name="EnsemblMetazoa"/>
        </authorList>
    </citation>
    <scope>IDENTIFICATION</scope>
    <source>
        <strain evidence="11">EBRO</strain>
    </source>
</reference>
<feature type="compositionally biased region" description="Basic and acidic residues" evidence="9">
    <location>
        <begin position="52"/>
        <end position="62"/>
    </location>
</feature>
<comment type="subcellular location">
    <subcellularLocation>
        <location evidence="1 8">Nucleus</location>
    </subcellularLocation>
</comment>
<comment type="similarity">
    <text evidence="7">Belongs to the TALE/TGIF homeobox family.</text>
</comment>
<dbReference type="Gene3D" id="1.10.10.60">
    <property type="entry name" value="Homeodomain-like"/>
    <property type="match status" value="1"/>
</dbReference>
<feature type="domain" description="Homeobox" evidence="10">
    <location>
        <begin position="98"/>
        <end position="161"/>
    </location>
</feature>
<evidence type="ECO:0000256" key="3">
    <source>
        <dbReference type="ARBA" id="ARBA00023125"/>
    </source>
</evidence>
<evidence type="ECO:0000313" key="12">
    <source>
        <dbReference type="Proteomes" id="UP000075880"/>
    </source>
</evidence>
<accession>A0AAG5D1F8</accession>
<dbReference type="InterPro" id="IPR001356">
    <property type="entry name" value="HD"/>
</dbReference>
<dbReference type="InterPro" id="IPR050224">
    <property type="entry name" value="TALE_homeobox"/>
</dbReference>
<dbReference type="Proteomes" id="UP000075880">
    <property type="component" value="Unassembled WGS sequence"/>
</dbReference>
<evidence type="ECO:0000256" key="8">
    <source>
        <dbReference type="PROSITE-ProRule" id="PRU00108"/>
    </source>
</evidence>
<evidence type="ECO:0000256" key="7">
    <source>
        <dbReference type="ARBA" id="ARBA00038021"/>
    </source>
</evidence>
<keyword evidence="12" id="KW-1185">Reference proteome</keyword>
<keyword evidence="6 8" id="KW-0539">Nucleus</keyword>
<evidence type="ECO:0000313" key="11">
    <source>
        <dbReference type="EnsemblMetazoa" id="ENSAATROPP004513"/>
    </source>
</evidence>
<dbReference type="InterPro" id="IPR009057">
    <property type="entry name" value="Homeodomain-like_sf"/>
</dbReference>
<dbReference type="FunFam" id="1.10.10.60:FF:000059">
    <property type="entry name" value="TGFB-induced factor homeobox 1"/>
    <property type="match status" value="1"/>
</dbReference>
<evidence type="ECO:0000259" key="10">
    <source>
        <dbReference type="PROSITE" id="PS50071"/>
    </source>
</evidence>
<feature type="compositionally biased region" description="Low complexity" evidence="9">
    <location>
        <begin position="15"/>
        <end position="27"/>
    </location>
</feature>
<dbReference type="CDD" id="cd00086">
    <property type="entry name" value="homeodomain"/>
    <property type="match status" value="1"/>
</dbReference>
<dbReference type="GO" id="GO:0005634">
    <property type="term" value="C:nucleus"/>
    <property type="evidence" value="ECO:0007669"/>
    <property type="project" value="UniProtKB-SubCell"/>
</dbReference>
<dbReference type="GO" id="GO:0006355">
    <property type="term" value="P:regulation of DNA-templated transcription"/>
    <property type="evidence" value="ECO:0007669"/>
    <property type="project" value="InterPro"/>
</dbReference>